<keyword evidence="9" id="KW-1185">Reference proteome</keyword>
<keyword evidence="7" id="KW-0139">CF(1)</keyword>
<keyword evidence="2 7" id="KW-0813">Transport</keyword>
<evidence type="ECO:0000256" key="7">
    <source>
        <dbReference type="HAMAP-Rule" id="MF_01416"/>
    </source>
</evidence>
<evidence type="ECO:0000256" key="2">
    <source>
        <dbReference type="ARBA" id="ARBA00022448"/>
    </source>
</evidence>
<dbReference type="EMBL" id="JAVDXZ010000001">
    <property type="protein sequence ID" value="MDR7329117.1"/>
    <property type="molecule type" value="Genomic_DNA"/>
</dbReference>
<organism evidence="8 9">
    <name type="scientific">Corynebacterium guangdongense</name>
    <dbReference type="NCBI Taxonomy" id="1783348"/>
    <lineage>
        <taxon>Bacteria</taxon>
        <taxon>Bacillati</taxon>
        <taxon>Actinomycetota</taxon>
        <taxon>Actinomycetes</taxon>
        <taxon>Mycobacteriales</taxon>
        <taxon>Corynebacteriaceae</taxon>
        <taxon>Corynebacterium</taxon>
    </lineage>
</organism>
<protein>
    <recommendedName>
        <fullName evidence="7">ATP synthase subunit delta</fullName>
    </recommendedName>
    <alternativeName>
        <fullName evidence="7">ATP synthase F(1) sector subunit delta</fullName>
    </alternativeName>
    <alternativeName>
        <fullName evidence="7">F-type ATPase subunit delta</fullName>
        <shortName evidence="7">F-ATPase subunit delta</shortName>
    </alternativeName>
</protein>
<keyword evidence="7" id="KW-1003">Cell membrane</keyword>
<evidence type="ECO:0000256" key="1">
    <source>
        <dbReference type="ARBA" id="ARBA00004370"/>
    </source>
</evidence>
<gene>
    <name evidence="7" type="primary">atpH</name>
    <name evidence="8" type="ORF">J2S39_000793</name>
</gene>
<evidence type="ECO:0000256" key="6">
    <source>
        <dbReference type="ARBA" id="ARBA00023310"/>
    </source>
</evidence>
<reference evidence="8" key="1">
    <citation type="submission" date="2023-07" db="EMBL/GenBank/DDBJ databases">
        <title>Sequencing the genomes of 1000 actinobacteria strains.</title>
        <authorList>
            <person name="Klenk H.-P."/>
        </authorList>
    </citation>
    <scope>NUCLEOTIDE SEQUENCE</scope>
    <source>
        <strain evidence="8">DSM 107476</strain>
    </source>
</reference>
<dbReference type="PRINTS" id="PR00125">
    <property type="entry name" value="ATPASEDELTA"/>
</dbReference>
<evidence type="ECO:0000256" key="4">
    <source>
        <dbReference type="ARBA" id="ARBA00023065"/>
    </source>
</evidence>
<comment type="caution">
    <text evidence="8">The sequence shown here is derived from an EMBL/GenBank/DDBJ whole genome shotgun (WGS) entry which is preliminary data.</text>
</comment>
<comment type="function">
    <text evidence="7">This protein is part of the stalk that links CF(0) to CF(1). It either transmits conformational changes from CF(0) to CF(1) or is implicated in proton conduction.</text>
</comment>
<keyword evidence="6 7" id="KW-0066">ATP synthesis</keyword>
<evidence type="ECO:0000256" key="3">
    <source>
        <dbReference type="ARBA" id="ARBA00022781"/>
    </source>
</evidence>
<evidence type="ECO:0000313" key="8">
    <source>
        <dbReference type="EMBL" id="MDR7329117.1"/>
    </source>
</evidence>
<dbReference type="NCBIfam" id="NF009967">
    <property type="entry name" value="PRK13430.1"/>
    <property type="match status" value="1"/>
</dbReference>
<comment type="function">
    <text evidence="7">F(1)F(0) ATP synthase produces ATP from ADP in the presence of a proton or sodium gradient. F-type ATPases consist of two structural domains, F(1) containing the extramembraneous catalytic core and F(0) containing the membrane proton channel, linked together by a central stalk and a peripheral stalk. During catalysis, ATP synthesis in the catalytic domain of F(1) is coupled via a rotary mechanism of the central stalk subunits to proton translocation.</text>
</comment>
<dbReference type="RefSeq" id="WP_290198085.1">
    <property type="nucleotide sequence ID" value="NZ_CP047654.1"/>
</dbReference>
<proteinExistence type="inferred from homology"/>
<dbReference type="Pfam" id="PF00213">
    <property type="entry name" value="OSCP"/>
    <property type="match status" value="1"/>
</dbReference>
<accession>A0ABU1ZVZ7</accession>
<keyword evidence="3 7" id="KW-0375">Hydrogen ion transport</keyword>
<sequence>MHAASRNALTTGTEFVDKLLWESVDKVSTAAQVGTELFLVVDRLDEERALRVNLADASLTSEQRSGIAQSVFGGKIAQPSLDVLTHAAAQKWSTTREFRDGLVQLGRRALLRGAEHQGQLEQVEDDLYRLSRTLIRELKLTQLLGDQTAEVSARRGLLANVLYGKANMFTEALALQVIGRPENNPVDDVAALSFQAAELRGKSVARVETAVELTEGQQAALAEKLEQIYGREMSIHSEVDPSLLGGMTIRVDDERIDGSTRGKLARMRAGLK</sequence>
<evidence type="ECO:0000256" key="5">
    <source>
        <dbReference type="ARBA" id="ARBA00023136"/>
    </source>
</evidence>
<comment type="subcellular location">
    <subcellularLocation>
        <location evidence="7">Cell membrane</location>
        <topology evidence="7">Peripheral membrane protein</topology>
    </subcellularLocation>
    <subcellularLocation>
        <location evidence="1">Membrane</location>
    </subcellularLocation>
</comment>
<keyword evidence="4 7" id="KW-0406">Ion transport</keyword>
<dbReference type="InterPro" id="IPR000711">
    <property type="entry name" value="ATPase_OSCP/dsu"/>
</dbReference>
<dbReference type="HAMAP" id="MF_01416">
    <property type="entry name" value="ATP_synth_delta_bact"/>
    <property type="match status" value="1"/>
</dbReference>
<name>A0ABU1ZVZ7_9CORY</name>
<keyword evidence="5 7" id="KW-0472">Membrane</keyword>
<comment type="similarity">
    <text evidence="7">Belongs to the ATPase delta chain family.</text>
</comment>
<dbReference type="NCBIfam" id="TIGR01145">
    <property type="entry name" value="ATP_synt_delta"/>
    <property type="match status" value="1"/>
</dbReference>
<dbReference type="Proteomes" id="UP001180840">
    <property type="component" value="Unassembled WGS sequence"/>
</dbReference>
<evidence type="ECO:0000313" key="9">
    <source>
        <dbReference type="Proteomes" id="UP001180840"/>
    </source>
</evidence>
<dbReference type="PANTHER" id="PTHR11910">
    <property type="entry name" value="ATP SYNTHASE DELTA CHAIN"/>
    <property type="match status" value="1"/>
</dbReference>